<proteinExistence type="predicted"/>
<dbReference type="STRING" id="7217.B3MTH4"/>
<keyword evidence="3" id="KW-1185">Reference proteome</keyword>
<dbReference type="PhylomeDB" id="B3MTH4"/>
<reference evidence="2 3" key="1">
    <citation type="journal article" date="2007" name="Nature">
        <title>Evolution of genes and genomes on the Drosophila phylogeny.</title>
        <authorList>
            <consortium name="Drosophila 12 Genomes Consortium"/>
            <person name="Clark A.G."/>
            <person name="Eisen M.B."/>
            <person name="Smith D.R."/>
            <person name="Bergman C.M."/>
            <person name="Oliver B."/>
            <person name="Markow T.A."/>
            <person name="Kaufman T.C."/>
            <person name="Kellis M."/>
            <person name="Gelbart W."/>
            <person name="Iyer V.N."/>
            <person name="Pollard D.A."/>
            <person name="Sackton T.B."/>
            <person name="Larracuente A.M."/>
            <person name="Singh N.D."/>
            <person name="Abad J.P."/>
            <person name="Abt D.N."/>
            <person name="Adryan B."/>
            <person name="Aguade M."/>
            <person name="Akashi H."/>
            <person name="Anderson W.W."/>
            <person name="Aquadro C.F."/>
            <person name="Ardell D.H."/>
            <person name="Arguello R."/>
            <person name="Artieri C.G."/>
            <person name="Barbash D.A."/>
            <person name="Barker D."/>
            <person name="Barsanti P."/>
            <person name="Batterham P."/>
            <person name="Batzoglou S."/>
            <person name="Begun D."/>
            <person name="Bhutkar A."/>
            <person name="Blanco E."/>
            <person name="Bosak S.A."/>
            <person name="Bradley R.K."/>
            <person name="Brand A.D."/>
            <person name="Brent M.R."/>
            <person name="Brooks A.N."/>
            <person name="Brown R.H."/>
            <person name="Butlin R.K."/>
            <person name="Caggese C."/>
            <person name="Calvi B.R."/>
            <person name="Bernardo de Carvalho A."/>
            <person name="Caspi A."/>
            <person name="Castrezana S."/>
            <person name="Celniker S.E."/>
            <person name="Chang J.L."/>
            <person name="Chapple C."/>
            <person name="Chatterji S."/>
            <person name="Chinwalla A."/>
            <person name="Civetta A."/>
            <person name="Clifton S.W."/>
            <person name="Comeron J.M."/>
            <person name="Costello J.C."/>
            <person name="Coyne J.A."/>
            <person name="Daub J."/>
            <person name="David R.G."/>
            <person name="Delcher A.L."/>
            <person name="Delehaunty K."/>
            <person name="Do C.B."/>
            <person name="Ebling H."/>
            <person name="Edwards K."/>
            <person name="Eickbush T."/>
            <person name="Evans J.D."/>
            <person name="Filipski A."/>
            <person name="Findeiss S."/>
            <person name="Freyhult E."/>
            <person name="Fulton L."/>
            <person name="Fulton R."/>
            <person name="Garcia A.C."/>
            <person name="Gardiner A."/>
            <person name="Garfield D.A."/>
            <person name="Garvin B.E."/>
            <person name="Gibson G."/>
            <person name="Gilbert D."/>
            <person name="Gnerre S."/>
            <person name="Godfrey J."/>
            <person name="Good R."/>
            <person name="Gotea V."/>
            <person name="Gravely B."/>
            <person name="Greenberg A.J."/>
            <person name="Griffiths-Jones S."/>
            <person name="Gross S."/>
            <person name="Guigo R."/>
            <person name="Gustafson E.A."/>
            <person name="Haerty W."/>
            <person name="Hahn M.W."/>
            <person name="Halligan D.L."/>
            <person name="Halpern A.L."/>
            <person name="Halter G.M."/>
            <person name="Han M.V."/>
            <person name="Heger A."/>
            <person name="Hillier L."/>
            <person name="Hinrichs A.S."/>
            <person name="Holmes I."/>
            <person name="Hoskins R.A."/>
            <person name="Hubisz M.J."/>
            <person name="Hultmark D."/>
            <person name="Huntley M.A."/>
            <person name="Jaffe D.B."/>
            <person name="Jagadeeshan S."/>
            <person name="Jeck W.R."/>
            <person name="Johnson J."/>
            <person name="Jones C.D."/>
            <person name="Jordan W.C."/>
            <person name="Karpen G.H."/>
            <person name="Kataoka E."/>
            <person name="Keightley P.D."/>
            <person name="Kheradpour P."/>
            <person name="Kirkness E.F."/>
            <person name="Koerich L.B."/>
            <person name="Kristiansen K."/>
            <person name="Kudrna D."/>
            <person name="Kulathinal R.J."/>
            <person name="Kumar S."/>
            <person name="Kwok R."/>
            <person name="Lander E."/>
            <person name="Langley C.H."/>
            <person name="Lapoint R."/>
            <person name="Lazzaro B.P."/>
            <person name="Lee S.J."/>
            <person name="Levesque L."/>
            <person name="Li R."/>
            <person name="Lin C.F."/>
            <person name="Lin M.F."/>
            <person name="Lindblad-Toh K."/>
            <person name="Llopart A."/>
            <person name="Long M."/>
            <person name="Low L."/>
            <person name="Lozovsky E."/>
            <person name="Lu J."/>
            <person name="Luo M."/>
            <person name="Machado C.A."/>
            <person name="Makalowski W."/>
            <person name="Marzo M."/>
            <person name="Matsuda M."/>
            <person name="Matzkin L."/>
            <person name="McAllister B."/>
            <person name="McBride C.S."/>
            <person name="McKernan B."/>
            <person name="McKernan K."/>
            <person name="Mendez-Lago M."/>
            <person name="Minx P."/>
            <person name="Mollenhauer M.U."/>
            <person name="Montooth K."/>
            <person name="Mount S.M."/>
            <person name="Mu X."/>
            <person name="Myers E."/>
            <person name="Negre B."/>
            <person name="Newfeld S."/>
            <person name="Nielsen R."/>
            <person name="Noor M.A."/>
            <person name="O'Grady P."/>
            <person name="Pachter L."/>
            <person name="Papaceit M."/>
            <person name="Parisi M.J."/>
            <person name="Parisi M."/>
            <person name="Parts L."/>
            <person name="Pedersen J.S."/>
            <person name="Pesole G."/>
            <person name="Phillippy A.M."/>
            <person name="Ponting C.P."/>
            <person name="Pop M."/>
            <person name="Porcelli D."/>
            <person name="Powell J.R."/>
            <person name="Prohaska S."/>
            <person name="Pruitt K."/>
            <person name="Puig M."/>
            <person name="Quesneville H."/>
            <person name="Ram K.R."/>
            <person name="Rand D."/>
            <person name="Rasmussen M.D."/>
            <person name="Reed L.K."/>
            <person name="Reenan R."/>
            <person name="Reily A."/>
            <person name="Remington K.A."/>
            <person name="Rieger T.T."/>
            <person name="Ritchie M.G."/>
            <person name="Robin C."/>
            <person name="Rogers Y.H."/>
            <person name="Rohde C."/>
            <person name="Rozas J."/>
            <person name="Rubenfield M.J."/>
            <person name="Ruiz A."/>
            <person name="Russo S."/>
            <person name="Salzberg S.L."/>
            <person name="Sanchez-Gracia A."/>
            <person name="Saranga D.J."/>
            <person name="Sato H."/>
            <person name="Schaeffer S.W."/>
            <person name="Schatz M.C."/>
            <person name="Schlenke T."/>
            <person name="Schwartz R."/>
            <person name="Segarra C."/>
            <person name="Singh R.S."/>
            <person name="Sirot L."/>
            <person name="Sirota M."/>
            <person name="Sisneros N.B."/>
            <person name="Smith C.D."/>
            <person name="Smith T.F."/>
            <person name="Spieth J."/>
            <person name="Stage D.E."/>
            <person name="Stark A."/>
            <person name="Stephan W."/>
            <person name="Strausberg R.L."/>
            <person name="Strempel S."/>
            <person name="Sturgill D."/>
            <person name="Sutton G."/>
            <person name="Sutton G.G."/>
            <person name="Tao W."/>
            <person name="Teichmann S."/>
            <person name="Tobari Y.N."/>
            <person name="Tomimura Y."/>
            <person name="Tsolas J.M."/>
            <person name="Valente V.L."/>
            <person name="Venter E."/>
            <person name="Venter J.C."/>
            <person name="Vicario S."/>
            <person name="Vieira F.G."/>
            <person name="Vilella A.J."/>
            <person name="Villasante A."/>
            <person name="Walenz B."/>
            <person name="Wang J."/>
            <person name="Wasserman M."/>
            <person name="Watts T."/>
            <person name="Wilson D."/>
            <person name="Wilson R.K."/>
            <person name="Wing R.A."/>
            <person name="Wolfner M.F."/>
            <person name="Wong A."/>
            <person name="Wong G.K."/>
            <person name="Wu C.I."/>
            <person name="Wu G."/>
            <person name="Yamamoto D."/>
            <person name="Yang H.P."/>
            <person name="Yang S.P."/>
            <person name="Yorke J.A."/>
            <person name="Yoshida K."/>
            <person name="Zdobnov E."/>
            <person name="Zhang P."/>
            <person name="Zhang Y."/>
            <person name="Zimin A.V."/>
            <person name="Baldwin J."/>
            <person name="Abdouelleil A."/>
            <person name="Abdulkadir J."/>
            <person name="Abebe A."/>
            <person name="Abera B."/>
            <person name="Abreu J."/>
            <person name="Acer S.C."/>
            <person name="Aftuck L."/>
            <person name="Alexander A."/>
            <person name="An P."/>
            <person name="Anderson E."/>
            <person name="Anderson S."/>
            <person name="Arachi H."/>
            <person name="Azer M."/>
            <person name="Bachantsang P."/>
            <person name="Barry A."/>
            <person name="Bayul T."/>
            <person name="Berlin A."/>
            <person name="Bessette D."/>
            <person name="Bloom T."/>
            <person name="Blye J."/>
            <person name="Boguslavskiy L."/>
            <person name="Bonnet C."/>
            <person name="Boukhgalter B."/>
            <person name="Bourzgui I."/>
            <person name="Brown A."/>
            <person name="Cahill P."/>
            <person name="Channer S."/>
            <person name="Cheshatsang Y."/>
            <person name="Chuda L."/>
            <person name="Citroen M."/>
            <person name="Collymore A."/>
            <person name="Cooke P."/>
            <person name="Costello M."/>
            <person name="D'Aco K."/>
            <person name="Daza R."/>
            <person name="De Haan G."/>
            <person name="DeGray S."/>
            <person name="DeMaso C."/>
            <person name="Dhargay N."/>
            <person name="Dooley K."/>
            <person name="Dooley E."/>
            <person name="Doricent M."/>
            <person name="Dorje P."/>
            <person name="Dorjee K."/>
            <person name="Dupes A."/>
            <person name="Elong R."/>
            <person name="Falk J."/>
            <person name="Farina A."/>
            <person name="Faro S."/>
            <person name="Ferguson D."/>
            <person name="Fisher S."/>
            <person name="Foley C.D."/>
            <person name="Franke A."/>
            <person name="Friedrich D."/>
            <person name="Gadbois L."/>
            <person name="Gearin G."/>
            <person name="Gearin C.R."/>
            <person name="Giannoukos G."/>
            <person name="Goode T."/>
            <person name="Graham J."/>
            <person name="Grandbois E."/>
            <person name="Grewal S."/>
            <person name="Gyaltsen K."/>
            <person name="Hafez N."/>
            <person name="Hagos B."/>
            <person name="Hall J."/>
            <person name="Henson C."/>
            <person name="Hollinger A."/>
            <person name="Honan T."/>
            <person name="Huard M.D."/>
            <person name="Hughes L."/>
            <person name="Hurhula B."/>
            <person name="Husby M.E."/>
            <person name="Kamat A."/>
            <person name="Kanga B."/>
            <person name="Kashin S."/>
            <person name="Khazanovich D."/>
            <person name="Kisner P."/>
            <person name="Lance K."/>
            <person name="Lara M."/>
            <person name="Lee W."/>
            <person name="Lennon N."/>
            <person name="Letendre F."/>
            <person name="LeVine R."/>
            <person name="Lipovsky A."/>
            <person name="Liu X."/>
            <person name="Liu J."/>
            <person name="Liu S."/>
            <person name="Lokyitsang T."/>
            <person name="Lokyitsang Y."/>
            <person name="Lubonja R."/>
            <person name="Lui A."/>
            <person name="MacDonald P."/>
            <person name="Magnisalis V."/>
            <person name="Maru K."/>
            <person name="Matthews C."/>
            <person name="McCusker W."/>
            <person name="McDonough S."/>
            <person name="Mehta T."/>
            <person name="Meldrim J."/>
            <person name="Meneus L."/>
            <person name="Mihai O."/>
            <person name="Mihalev A."/>
            <person name="Mihova T."/>
            <person name="Mittelman R."/>
            <person name="Mlenga V."/>
            <person name="Montmayeur A."/>
            <person name="Mulrain L."/>
            <person name="Navidi A."/>
            <person name="Naylor J."/>
            <person name="Negash T."/>
            <person name="Nguyen T."/>
            <person name="Nguyen N."/>
            <person name="Nicol R."/>
            <person name="Norbu C."/>
            <person name="Norbu N."/>
            <person name="Novod N."/>
            <person name="O'Neill B."/>
            <person name="Osman S."/>
            <person name="Markiewicz E."/>
            <person name="Oyono O.L."/>
            <person name="Patti C."/>
            <person name="Phunkhang P."/>
            <person name="Pierre F."/>
            <person name="Priest M."/>
            <person name="Raghuraman S."/>
            <person name="Rege F."/>
            <person name="Reyes R."/>
            <person name="Rise C."/>
            <person name="Rogov P."/>
            <person name="Ross K."/>
            <person name="Ryan E."/>
            <person name="Settipalli S."/>
            <person name="Shea T."/>
            <person name="Sherpa N."/>
            <person name="Shi L."/>
            <person name="Shih D."/>
            <person name="Sparrow T."/>
            <person name="Spaulding J."/>
            <person name="Stalker J."/>
            <person name="Stange-Thomann N."/>
            <person name="Stavropoulos S."/>
            <person name="Stone C."/>
            <person name="Strader C."/>
            <person name="Tesfaye S."/>
            <person name="Thomson T."/>
            <person name="Thoulutsang Y."/>
            <person name="Thoulutsang D."/>
            <person name="Topham K."/>
            <person name="Topping I."/>
            <person name="Tsamla T."/>
            <person name="Vassiliev H."/>
            <person name="Vo A."/>
            <person name="Wangchuk T."/>
            <person name="Wangdi T."/>
            <person name="Weiand M."/>
            <person name="Wilkinson J."/>
            <person name="Wilson A."/>
            <person name="Yadav S."/>
            <person name="Young G."/>
            <person name="Yu Q."/>
            <person name="Zembek L."/>
            <person name="Zhong D."/>
            <person name="Zimmer A."/>
            <person name="Zwirko Z."/>
            <person name="Jaffe D.B."/>
            <person name="Alvarez P."/>
            <person name="Brockman W."/>
            <person name="Butler J."/>
            <person name="Chin C."/>
            <person name="Gnerre S."/>
            <person name="Grabherr M."/>
            <person name="Kleber M."/>
            <person name="Mauceli E."/>
            <person name="MacCallum I."/>
        </authorList>
    </citation>
    <scope>NUCLEOTIDE SEQUENCE [LARGE SCALE GENOMIC DNA]</scope>
    <source>
        <strain evidence="3">Tucson 14024-0371.13</strain>
    </source>
</reference>
<evidence type="ECO:0000313" key="3">
    <source>
        <dbReference type="Proteomes" id="UP000007801"/>
    </source>
</evidence>
<protein>
    <submittedName>
        <fullName evidence="2">Uncharacterized protein</fullName>
    </submittedName>
</protein>
<dbReference type="AlphaFoldDB" id="B3MTH4"/>
<dbReference type="KEGG" id="dan:6506006"/>
<gene>
    <name evidence="2" type="primary">Dana\GF23364</name>
    <name evidence="2" type="synonym">dana_GLEANR_8013</name>
    <name evidence="2" type="ORF">GF23364</name>
</gene>
<feature type="chain" id="PRO_5002793876" evidence="1">
    <location>
        <begin position="20"/>
        <end position="86"/>
    </location>
</feature>
<keyword evidence="1" id="KW-0732">Signal</keyword>
<dbReference type="GeneID" id="6506006"/>
<dbReference type="EMBL" id="CH902623">
    <property type="protein sequence ID" value="EDV30564.1"/>
    <property type="molecule type" value="Genomic_DNA"/>
</dbReference>
<name>B3MTH4_DROAN</name>
<dbReference type="InParanoid" id="B3MTH4"/>
<organism evidence="2 3">
    <name type="scientific">Drosophila ananassae</name>
    <name type="common">Fruit fly</name>
    <dbReference type="NCBI Taxonomy" id="7217"/>
    <lineage>
        <taxon>Eukaryota</taxon>
        <taxon>Metazoa</taxon>
        <taxon>Ecdysozoa</taxon>
        <taxon>Arthropoda</taxon>
        <taxon>Hexapoda</taxon>
        <taxon>Insecta</taxon>
        <taxon>Pterygota</taxon>
        <taxon>Neoptera</taxon>
        <taxon>Endopterygota</taxon>
        <taxon>Diptera</taxon>
        <taxon>Brachycera</taxon>
        <taxon>Muscomorpha</taxon>
        <taxon>Ephydroidea</taxon>
        <taxon>Drosophilidae</taxon>
        <taxon>Drosophila</taxon>
        <taxon>Sophophora</taxon>
    </lineage>
</organism>
<dbReference type="Proteomes" id="UP000007801">
    <property type="component" value="Unassembled WGS sequence"/>
</dbReference>
<evidence type="ECO:0000313" key="2">
    <source>
        <dbReference type="EMBL" id="EDV30564.1"/>
    </source>
</evidence>
<dbReference type="OMA" id="CCLIGMA"/>
<evidence type="ECO:0000256" key="1">
    <source>
        <dbReference type="SAM" id="SignalP"/>
    </source>
</evidence>
<dbReference type="FunCoup" id="B3MTH4">
    <property type="interactions" value="1"/>
</dbReference>
<feature type="signal peptide" evidence="1">
    <location>
        <begin position="1"/>
        <end position="19"/>
    </location>
</feature>
<accession>B3MTH4</accession>
<sequence length="86" mass="9431">MKLSLLLIVSFCIFGLVLGDVVTKPTFIRSRYSLRWGKTTTVTPVPTAAPAMELPRTTAHPNLATSTASADYDYYGNVESENVVHK</sequence>
<dbReference type="HOGENOM" id="CLU_2529848_0_0_1"/>
<dbReference type="OrthoDB" id="7935345at2759"/>